<comment type="caution">
    <text evidence="1">The sequence shown here is derived from an EMBL/GenBank/DDBJ whole genome shotgun (WGS) entry which is preliminary data.</text>
</comment>
<dbReference type="OrthoDB" id="9978975at2"/>
<dbReference type="AlphaFoldDB" id="A0A1V3BVD2"/>
<dbReference type="STRING" id="501010.NOSIN_00230"/>
<evidence type="ECO:0000313" key="1">
    <source>
        <dbReference type="EMBL" id="OOC52455.1"/>
    </source>
</evidence>
<sequence length="82" mass="9193">MKRRDITLSDAIRDQMAALPPRVRIRAGEALLALAAADDPDVLAQPHPDYDDEFVRRMSGLGYNMTLLVYSHRVVALDVRSD</sequence>
<protein>
    <submittedName>
        <fullName evidence="1">Uncharacterized protein</fullName>
    </submittedName>
</protein>
<dbReference type="RefSeq" id="WP_077688797.1">
    <property type="nucleotide sequence ID" value="NZ_MCOK01000001.1"/>
</dbReference>
<name>A0A1V3BVD2_9ACTN</name>
<organism evidence="1 2">
    <name type="scientific">Nocardiopsis sinuspersici</name>
    <dbReference type="NCBI Taxonomy" id="501010"/>
    <lineage>
        <taxon>Bacteria</taxon>
        <taxon>Bacillati</taxon>
        <taxon>Actinomycetota</taxon>
        <taxon>Actinomycetes</taxon>
        <taxon>Streptosporangiales</taxon>
        <taxon>Nocardiopsidaceae</taxon>
        <taxon>Nocardiopsis</taxon>
    </lineage>
</organism>
<evidence type="ECO:0000313" key="2">
    <source>
        <dbReference type="Proteomes" id="UP000189004"/>
    </source>
</evidence>
<dbReference type="Proteomes" id="UP000189004">
    <property type="component" value="Unassembled WGS sequence"/>
</dbReference>
<reference evidence="2" key="1">
    <citation type="submission" date="2016-08" db="EMBL/GenBank/DDBJ databases">
        <authorList>
            <person name="Tokovenko B."/>
            <person name="Kalinowski J."/>
        </authorList>
    </citation>
    <scope>NUCLEOTIDE SEQUENCE [LARGE SCALE GENOMIC DNA]</scope>
    <source>
        <strain evidence="2">UTMC102</strain>
    </source>
</reference>
<dbReference type="EMBL" id="MCOK01000001">
    <property type="protein sequence ID" value="OOC52455.1"/>
    <property type="molecule type" value="Genomic_DNA"/>
</dbReference>
<keyword evidence="2" id="KW-1185">Reference proteome</keyword>
<proteinExistence type="predicted"/>
<gene>
    <name evidence="1" type="ORF">NOSIN_00230</name>
</gene>
<accession>A0A1V3BVD2</accession>